<organism evidence="2 3">
    <name type="scientific">Lentithecium fluviatile CBS 122367</name>
    <dbReference type="NCBI Taxonomy" id="1168545"/>
    <lineage>
        <taxon>Eukaryota</taxon>
        <taxon>Fungi</taxon>
        <taxon>Dikarya</taxon>
        <taxon>Ascomycota</taxon>
        <taxon>Pezizomycotina</taxon>
        <taxon>Dothideomycetes</taxon>
        <taxon>Pleosporomycetidae</taxon>
        <taxon>Pleosporales</taxon>
        <taxon>Massarineae</taxon>
        <taxon>Lentitheciaceae</taxon>
        <taxon>Lentithecium</taxon>
    </lineage>
</organism>
<dbReference type="Proteomes" id="UP000799291">
    <property type="component" value="Unassembled WGS sequence"/>
</dbReference>
<reference evidence="2" key="1">
    <citation type="journal article" date="2020" name="Stud. Mycol.">
        <title>101 Dothideomycetes genomes: a test case for predicting lifestyles and emergence of pathogens.</title>
        <authorList>
            <person name="Haridas S."/>
            <person name="Albert R."/>
            <person name="Binder M."/>
            <person name="Bloem J."/>
            <person name="Labutti K."/>
            <person name="Salamov A."/>
            <person name="Andreopoulos B."/>
            <person name="Baker S."/>
            <person name="Barry K."/>
            <person name="Bills G."/>
            <person name="Bluhm B."/>
            <person name="Cannon C."/>
            <person name="Castanera R."/>
            <person name="Culley D."/>
            <person name="Daum C."/>
            <person name="Ezra D."/>
            <person name="Gonzalez J."/>
            <person name="Henrissat B."/>
            <person name="Kuo A."/>
            <person name="Liang C."/>
            <person name="Lipzen A."/>
            <person name="Lutzoni F."/>
            <person name="Magnuson J."/>
            <person name="Mondo S."/>
            <person name="Nolan M."/>
            <person name="Ohm R."/>
            <person name="Pangilinan J."/>
            <person name="Park H.-J."/>
            <person name="Ramirez L."/>
            <person name="Alfaro M."/>
            <person name="Sun H."/>
            <person name="Tritt A."/>
            <person name="Yoshinaga Y."/>
            <person name="Zwiers L.-H."/>
            <person name="Turgeon B."/>
            <person name="Goodwin S."/>
            <person name="Spatafora J."/>
            <person name="Crous P."/>
            <person name="Grigoriev I."/>
        </authorList>
    </citation>
    <scope>NUCLEOTIDE SEQUENCE</scope>
    <source>
        <strain evidence="2">CBS 122367</strain>
    </source>
</reference>
<evidence type="ECO:0000256" key="1">
    <source>
        <dbReference type="SAM" id="SignalP"/>
    </source>
</evidence>
<gene>
    <name evidence="2" type="ORF">K458DRAFT_385958</name>
</gene>
<dbReference type="EMBL" id="MU005575">
    <property type="protein sequence ID" value="KAF2687135.1"/>
    <property type="molecule type" value="Genomic_DNA"/>
</dbReference>
<sequence length="204" mass="20851">MPSLSSTLTSTVTLLATLTSAILQNDTVPSAMHGLSDCTRGILFPLLANSQCNPANFPCICTEVDRLSAADAVAMFCDFQVLTCSQQIAVVPPPVFNTTNVTSTTVVLYIATGTSNGTTGPFNNVTLIPIGPAVTNTVAIPTTDANGQPTFMTTEVVGPVAPTHPSEPSFTGAAAAVEVPEFGKGRTGFIAGAAGLMGLVFAEL</sequence>
<name>A0A6G1JAE5_9PLEO</name>
<feature type="chain" id="PRO_5026349438" description="Extracellular membrane protein CFEM domain-containing protein" evidence="1">
    <location>
        <begin position="24"/>
        <end position="204"/>
    </location>
</feature>
<evidence type="ECO:0008006" key="4">
    <source>
        <dbReference type="Google" id="ProtNLM"/>
    </source>
</evidence>
<dbReference type="OrthoDB" id="3797419at2759"/>
<accession>A0A6G1JAE5</accession>
<protein>
    <recommendedName>
        <fullName evidence="4">Extracellular membrane protein CFEM domain-containing protein</fullName>
    </recommendedName>
</protein>
<proteinExistence type="predicted"/>
<keyword evidence="1" id="KW-0732">Signal</keyword>
<evidence type="ECO:0000313" key="2">
    <source>
        <dbReference type="EMBL" id="KAF2687135.1"/>
    </source>
</evidence>
<keyword evidence="3" id="KW-1185">Reference proteome</keyword>
<evidence type="ECO:0000313" key="3">
    <source>
        <dbReference type="Proteomes" id="UP000799291"/>
    </source>
</evidence>
<dbReference type="AlphaFoldDB" id="A0A6G1JAE5"/>
<feature type="signal peptide" evidence="1">
    <location>
        <begin position="1"/>
        <end position="23"/>
    </location>
</feature>